<proteinExistence type="inferred from homology"/>
<comment type="similarity">
    <text evidence="8">Belongs to the exbB/tolQ family.</text>
</comment>
<keyword evidence="4 9" id="KW-0812">Transmembrane</keyword>
<dbReference type="PANTHER" id="PTHR30625:SF15">
    <property type="entry name" value="BIOPOLYMER TRANSPORT PROTEIN EXBB"/>
    <property type="match status" value="1"/>
</dbReference>
<keyword evidence="3" id="KW-1003">Cell membrane</keyword>
<dbReference type="PANTHER" id="PTHR30625">
    <property type="entry name" value="PROTEIN TOLQ"/>
    <property type="match status" value="1"/>
</dbReference>
<feature type="transmembrane region" description="Helical" evidence="9">
    <location>
        <begin position="109"/>
        <end position="131"/>
    </location>
</feature>
<dbReference type="InterPro" id="IPR050790">
    <property type="entry name" value="ExbB/TolQ_transport"/>
</dbReference>
<keyword evidence="5 8" id="KW-0653">Protein transport</keyword>
<keyword evidence="7 9" id="KW-0472">Membrane</keyword>
<sequence>MSVHLHEYILLIKELFGAGGFVMPPLFLCALLLWYGLGYRYWTMKSKRSMSIHDMLDFFSQNIDQSPRNIVEQAVQQGLALRNKGVNNLRRYLDEFFYVYLKEIKKFSVMTKTIVVVSPLLGLLGTVIGMIETFDSLGSMSLFTQSGGIAGGISQALISTQTGLAVAIPGMLIHSMLHKKQQKIERELLQIRELLCTQPTPFTQSSHLANQEKGSSS</sequence>
<evidence type="ECO:0000256" key="3">
    <source>
        <dbReference type="ARBA" id="ARBA00022475"/>
    </source>
</evidence>
<feature type="domain" description="MotA/TolQ/ExbB proton channel" evidence="10">
    <location>
        <begin position="65"/>
        <end position="187"/>
    </location>
</feature>
<dbReference type="RefSeq" id="WP_244531924.1">
    <property type="nucleotide sequence ID" value="NZ_FOSP01000027.1"/>
</dbReference>
<evidence type="ECO:0000256" key="4">
    <source>
        <dbReference type="ARBA" id="ARBA00022692"/>
    </source>
</evidence>
<dbReference type="EMBL" id="FOSP01000027">
    <property type="protein sequence ID" value="SFL03357.1"/>
    <property type="molecule type" value="Genomic_DNA"/>
</dbReference>
<evidence type="ECO:0000313" key="12">
    <source>
        <dbReference type="Proteomes" id="UP000199533"/>
    </source>
</evidence>
<reference evidence="12" key="1">
    <citation type="submission" date="2016-10" db="EMBL/GenBank/DDBJ databases">
        <authorList>
            <person name="Varghese N."/>
            <person name="Submissions S."/>
        </authorList>
    </citation>
    <scope>NUCLEOTIDE SEQUENCE [LARGE SCALE GENOMIC DNA]</scope>
    <source>
        <strain evidence="12">Nm69</strain>
    </source>
</reference>
<accession>A0A1I4EFJ0</accession>
<dbReference type="GO" id="GO:0005886">
    <property type="term" value="C:plasma membrane"/>
    <property type="evidence" value="ECO:0007669"/>
    <property type="project" value="UniProtKB-SubCell"/>
</dbReference>
<keyword evidence="2 8" id="KW-0813">Transport</keyword>
<evidence type="ECO:0000256" key="9">
    <source>
        <dbReference type="SAM" id="Phobius"/>
    </source>
</evidence>
<evidence type="ECO:0000256" key="8">
    <source>
        <dbReference type="RuleBase" id="RU004057"/>
    </source>
</evidence>
<keyword evidence="6 9" id="KW-1133">Transmembrane helix</keyword>
<evidence type="ECO:0000256" key="7">
    <source>
        <dbReference type="ARBA" id="ARBA00023136"/>
    </source>
</evidence>
<dbReference type="AlphaFoldDB" id="A0A1I4EFJ0"/>
<evidence type="ECO:0000256" key="5">
    <source>
        <dbReference type="ARBA" id="ARBA00022927"/>
    </source>
</evidence>
<dbReference type="Proteomes" id="UP000199533">
    <property type="component" value="Unassembled WGS sequence"/>
</dbReference>
<dbReference type="Pfam" id="PF01618">
    <property type="entry name" value="MotA_ExbB"/>
    <property type="match status" value="1"/>
</dbReference>
<evidence type="ECO:0000313" key="11">
    <source>
        <dbReference type="EMBL" id="SFL03357.1"/>
    </source>
</evidence>
<organism evidence="11 12">
    <name type="scientific">Nitrosomonas aestuarii</name>
    <dbReference type="NCBI Taxonomy" id="52441"/>
    <lineage>
        <taxon>Bacteria</taxon>
        <taxon>Pseudomonadati</taxon>
        <taxon>Pseudomonadota</taxon>
        <taxon>Betaproteobacteria</taxon>
        <taxon>Nitrosomonadales</taxon>
        <taxon>Nitrosomonadaceae</taxon>
        <taxon>Nitrosomonas</taxon>
    </lineage>
</organism>
<evidence type="ECO:0000259" key="10">
    <source>
        <dbReference type="Pfam" id="PF01618"/>
    </source>
</evidence>
<dbReference type="InterPro" id="IPR002898">
    <property type="entry name" value="MotA_ExbB_proton_chnl"/>
</dbReference>
<keyword evidence="12" id="KW-1185">Reference proteome</keyword>
<protein>
    <submittedName>
        <fullName evidence="11">Biopolymer transport protein ExbB</fullName>
    </submittedName>
</protein>
<evidence type="ECO:0000256" key="6">
    <source>
        <dbReference type="ARBA" id="ARBA00022989"/>
    </source>
</evidence>
<feature type="transmembrane region" description="Helical" evidence="9">
    <location>
        <begin position="20"/>
        <end position="42"/>
    </location>
</feature>
<gene>
    <name evidence="11" type="ORF">SAMN05216302_102732</name>
</gene>
<dbReference type="STRING" id="52441.SAMN05216302_102732"/>
<evidence type="ECO:0000256" key="1">
    <source>
        <dbReference type="ARBA" id="ARBA00004651"/>
    </source>
</evidence>
<evidence type="ECO:0000256" key="2">
    <source>
        <dbReference type="ARBA" id="ARBA00022448"/>
    </source>
</evidence>
<dbReference type="GO" id="GO:0017038">
    <property type="term" value="P:protein import"/>
    <property type="evidence" value="ECO:0007669"/>
    <property type="project" value="TreeGrafter"/>
</dbReference>
<comment type="subcellular location">
    <subcellularLocation>
        <location evidence="1">Cell membrane</location>
        <topology evidence="1">Multi-pass membrane protein</topology>
    </subcellularLocation>
    <subcellularLocation>
        <location evidence="8">Membrane</location>
        <topology evidence="8">Multi-pass membrane protein</topology>
    </subcellularLocation>
</comment>
<name>A0A1I4EFJ0_9PROT</name>
<feature type="transmembrane region" description="Helical" evidence="9">
    <location>
        <begin position="151"/>
        <end position="173"/>
    </location>
</feature>